<feature type="binding site" evidence="3">
    <location>
        <position position="382"/>
    </location>
    <ligand>
        <name>Zn(2+)</name>
        <dbReference type="ChEBI" id="CHEBI:29105"/>
        <label>2</label>
    </ligand>
</feature>
<evidence type="ECO:0000256" key="1">
    <source>
        <dbReference type="ARBA" id="ARBA00022553"/>
    </source>
</evidence>
<keyword evidence="1" id="KW-0597">Phosphoprotein</keyword>
<keyword evidence="3" id="KW-0460">Magnesium</keyword>
<dbReference type="PANTHER" id="PTHR11596:SF5">
    <property type="entry name" value="ALKALINE PHOSPHATASE"/>
    <property type="match status" value="1"/>
</dbReference>
<evidence type="ECO:0000256" key="3">
    <source>
        <dbReference type="PIRSR" id="PIRSR601952-2"/>
    </source>
</evidence>
<dbReference type="InterPro" id="IPR017850">
    <property type="entry name" value="Alkaline_phosphatase_core_sf"/>
</dbReference>
<dbReference type="PANTHER" id="PTHR11596">
    <property type="entry name" value="ALKALINE PHOSPHATASE"/>
    <property type="match status" value="1"/>
</dbReference>
<comment type="caution">
    <text evidence="7">The sequence shown here is derived from an EMBL/GenBank/DDBJ whole genome shotgun (WGS) entry which is preliminary data.</text>
</comment>
<dbReference type="OrthoDB" id="9794455at2"/>
<evidence type="ECO:0000256" key="4">
    <source>
        <dbReference type="RuleBase" id="RU003946"/>
    </source>
</evidence>
<sequence>MHSNKRVITTVAALAGIVTVGSIAATAAIPAPTPIGFAQERSADLAKQIDPAKPRNVILIIGDGMDDSMITAARNYEYGAGGRFPALDALPFTGAMTTYGLKVGAGPDYPIAYVSDSAPTASGWSTGKKTVDGRVSQGPSTAANVPGEDYETVLEKYKKQGKLVGNITTSEVTDATPAAAGSHINARACQGPTDMANCAPARKANGGKGSIAEQLVDNKIDVLMGGGASRYAQATDAGPSVLSYAQTTRGYRLVSDAAGMAGVTSLAGGPVLGLFTGGNMTPMYKPLVATPTGAGGPTTRCEAADRGNEPDLSAMTEKSIELLDNPNGFFLQAESAMIDKQEHSSDICGAIGDLKELDETVAVALAYQDEHPDTLVVVTGDHSHSTQIVGGNLDDGKQLATVQTADGDPMSVAYSTNAVGSDHTGAQIRVAAAGPQAANVTGVIDQTDLFATLLGRTPSTLPGTPTTTPTTSPTTTPTTSPTPSTPTAVRPIISVASASRIAQAALRRKGLSVAVAAAAGDSVTVRLVRDGKTVARKTLRATGGRVMLKVAKARVGKLTVKATVTGKGGTATDRQTVRVTRR</sequence>
<feature type="compositionally biased region" description="Low complexity" evidence="5">
    <location>
        <begin position="457"/>
        <end position="487"/>
    </location>
</feature>
<evidence type="ECO:0000313" key="7">
    <source>
        <dbReference type="EMBL" id="RYB89072.1"/>
    </source>
</evidence>
<feature type="binding site" evidence="3">
    <location>
        <position position="423"/>
    </location>
    <ligand>
        <name>Zn(2+)</name>
        <dbReference type="ChEBI" id="CHEBI:29105"/>
        <label>2</label>
    </ligand>
</feature>
<dbReference type="Pfam" id="PF00245">
    <property type="entry name" value="Alk_phosphatase"/>
    <property type="match status" value="1"/>
</dbReference>
<dbReference type="Proteomes" id="UP000291838">
    <property type="component" value="Unassembled WGS sequence"/>
</dbReference>
<feature type="binding site" evidence="3">
    <location>
        <position position="334"/>
    </location>
    <ligand>
        <name>Mg(2+)</name>
        <dbReference type="ChEBI" id="CHEBI:18420"/>
    </ligand>
</feature>
<feature type="signal peptide" evidence="6">
    <location>
        <begin position="1"/>
        <end position="27"/>
    </location>
</feature>
<dbReference type="GO" id="GO:0004035">
    <property type="term" value="F:alkaline phosphatase activity"/>
    <property type="evidence" value="ECO:0007669"/>
    <property type="project" value="TreeGrafter"/>
</dbReference>
<feature type="chain" id="PRO_5039520031" evidence="6">
    <location>
        <begin position="28"/>
        <end position="582"/>
    </location>
</feature>
<dbReference type="SMART" id="SM00098">
    <property type="entry name" value="alkPPc"/>
    <property type="match status" value="1"/>
</dbReference>
<dbReference type="Gene3D" id="3.40.720.10">
    <property type="entry name" value="Alkaline Phosphatase, subunit A"/>
    <property type="match status" value="1"/>
</dbReference>
<organism evidence="7 8">
    <name type="scientific">Nocardioides glacieisoli</name>
    <dbReference type="NCBI Taxonomy" id="1168730"/>
    <lineage>
        <taxon>Bacteria</taxon>
        <taxon>Bacillati</taxon>
        <taxon>Actinomycetota</taxon>
        <taxon>Actinomycetes</taxon>
        <taxon>Propionibacteriales</taxon>
        <taxon>Nocardioidaceae</taxon>
        <taxon>Nocardioides</taxon>
    </lineage>
</organism>
<dbReference type="EMBL" id="SDWS01000009">
    <property type="protein sequence ID" value="RYB89072.1"/>
    <property type="molecule type" value="Genomic_DNA"/>
</dbReference>
<comment type="cofactor">
    <cofactor evidence="3">
        <name>Mg(2+)</name>
        <dbReference type="ChEBI" id="CHEBI:18420"/>
    </cofactor>
    <text evidence="3">Binds 1 Mg(2+) ion.</text>
</comment>
<protein>
    <submittedName>
        <fullName evidence="7">Alkaline phosphatase</fullName>
    </submittedName>
</protein>
<feature type="binding site" evidence="3">
    <location>
        <position position="63"/>
    </location>
    <ligand>
        <name>Zn(2+)</name>
        <dbReference type="ChEBI" id="CHEBI:29105"/>
        <label>2</label>
    </ligand>
</feature>
<dbReference type="RefSeq" id="WP_129478490.1">
    <property type="nucleotide sequence ID" value="NZ_SDWS01000009.1"/>
</dbReference>
<keyword evidence="8" id="KW-1185">Reference proteome</keyword>
<feature type="active site" description="Phosphoserine intermediate" evidence="2">
    <location>
        <position position="117"/>
    </location>
</feature>
<evidence type="ECO:0000256" key="6">
    <source>
        <dbReference type="SAM" id="SignalP"/>
    </source>
</evidence>
<dbReference type="SUPFAM" id="SSF53649">
    <property type="entry name" value="Alkaline phosphatase-like"/>
    <property type="match status" value="1"/>
</dbReference>
<feature type="binding site" evidence="3">
    <location>
        <position position="174"/>
    </location>
    <ligand>
        <name>Mg(2+)</name>
        <dbReference type="ChEBI" id="CHEBI:18420"/>
    </ligand>
</feature>
<name>A0A4V1RJK2_9ACTN</name>
<feature type="binding site" evidence="3">
    <location>
        <position position="176"/>
    </location>
    <ligand>
        <name>Mg(2+)</name>
        <dbReference type="ChEBI" id="CHEBI:18420"/>
    </ligand>
</feature>
<keyword evidence="3" id="KW-0479">Metal-binding</keyword>
<dbReference type="AlphaFoldDB" id="A0A4V1RJK2"/>
<feature type="binding site" evidence="3">
    <location>
        <position position="381"/>
    </location>
    <ligand>
        <name>Zn(2+)</name>
        <dbReference type="ChEBI" id="CHEBI:29105"/>
        <label>2</label>
    </ligand>
</feature>
<comment type="cofactor">
    <cofactor evidence="3">
        <name>Zn(2+)</name>
        <dbReference type="ChEBI" id="CHEBI:29105"/>
    </cofactor>
    <text evidence="3">Binds 2 Zn(2+) ions.</text>
</comment>
<proteinExistence type="inferred from homology"/>
<gene>
    <name evidence="7" type="ORF">EUA06_18410</name>
</gene>
<evidence type="ECO:0000313" key="8">
    <source>
        <dbReference type="Proteomes" id="UP000291838"/>
    </source>
</evidence>
<comment type="similarity">
    <text evidence="4">Belongs to the alkaline phosphatase family.</text>
</comment>
<evidence type="ECO:0000256" key="5">
    <source>
        <dbReference type="SAM" id="MobiDB-lite"/>
    </source>
</evidence>
<feature type="binding site" evidence="3">
    <location>
        <position position="339"/>
    </location>
    <ligand>
        <name>Zn(2+)</name>
        <dbReference type="ChEBI" id="CHEBI:29105"/>
        <label>2</label>
    </ligand>
</feature>
<dbReference type="InterPro" id="IPR001952">
    <property type="entry name" value="Alkaline_phosphatase"/>
</dbReference>
<keyword evidence="3" id="KW-0862">Zinc</keyword>
<feature type="binding site" evidence="3">
    <location>
        <position position="343"/>
    </location>
    <ligand>
        <name>Zn(2+)</name>
        <dbReference type="ChEBI" id="CHEBI:29105"/>
        <label>2</label>
    </ligand>
</feature>
<reference evidence="7 8" key="1">
    <citation type="submission" date="2019-01" db="EMBL/GenBank/DDBJ databases">
        <title>Novel species of Nocardioides.</title>
        <authorList>
            <person name="Liu Q."/>
            <person name="Xin Y.-H."/>
        </authorList>
    </citation>
    <scope>NUCLEOTIDE SEQUENCE [LARGE SCALE GENOMIC DNA]</scope>
    <source>
        <strain evidence="7 8">HLT3-15</strain>
    </source>
</reference>
<feature type="region of interest" description="Disordered" evidence="5">
    <location>
        <begin position="455"/>
        <end position="487"/>
    </location>
</feature>
<dbReference type="CDD" id="cd16012">
    <property type="entry name" value="ALP"/>
    <property type="match status" value="1"/>
</dbReference>
<keyword evidence="6" id="KW-0732">Signal</keyword>
<accession>A0A4V1RJK2</accession>
<evidence type="ECO:0000256" key="2">
    <source>
        <dbReference type="PIRSR" id="PIRSR601952-1"/>
    </source>
</evidence>
<feature type="binding site" evidence="3">
    <location>
        <position position="63"/>
    </location>
    <ligand>
        <name>Mg(2+)</name>
        <dbReference type="ChEBI" id="CHEBI:18420"/>
    </ligand>
</feature>
<dbReference type="PRINTS" id="PR00113">
    <property type="entry name" value="ALKPHPHTASE"/>
</dbReference>
<dbReference type="GO" id="GO:0046872">
    <property type="term" value="F:metal ion binding"/>
    <property type="evidence" value="ECO:0007669"/>
    <property type="project" value="UniProtKB-KW"/>
</dbReference>